<dbReference type="Proteomes" id="UP000235728">
    <property type="component" value="Unassembled WGS sequence"/>
</dbReference>
<dbReference type="EMBL" id="MRVG01000004">
    <property type="protein sequence ID" value="PMB70150.1"/>
    <property type="molecule type" value="Genomic_DNA"/>
</dbReference>
<reference evidence="1 2" key="1">
    <citation type="journal article" date="2016" name="Appl. Microbiol. Biotechnol.">
        <title>Characterization of T-DNA insertion mutants with decreased virulence in the entomopathogenic fungus Beauveria bassiana JEF-007.</title>
        <authorList>
            <person name="Kim S."/>
            <person name="Lee S.J."/>
            <person name="Nai Y.S."/>
            <person name="Yu J.S."/>
            <person name="Lee M.R."/>
            <person name="Yang Y.T."/>
            <person name="Kim J.S."/>
        </authorList>
    </citation>
    <scope>NUCLEOTIDE SEQUENCE [LARGE SCALE GENOMIC DNA]</scope>
    <source>
        <strain evidence="1 2">JEF-007</strain>
    </source>
</reference>
<dbReference type="AlphaFoldDB" id="A0A2N6NS97"/>
<evidence type="ECO:0000313" key="2">
    <source>
        <dbReference type="Proteomes" id="UP000235728"/>
    </source>
</evidence>
<gene>
    <name evidence="1" type="ORF">BM221_004799</name>
</gene>
<organism evidence="1 2">
    <name type="scientific">Beauveria bassiana</name>
    <name type="common">White muscardine disease fungus</name>
    <name type="synonym">Tritirachium shiotae</name>
    <dbReference type="NCBI Taxonomy" id="176275"/>
    <lineage>
        <taxon>Eukaryota</taxon>
        <taxon>Fungi</taxon>
        <taxon>Dikarya</taxon>
        <taxon>Ascomycota</taxon>
        <taxon>Pezizomycotina</taxon>
        <taxon>Sordariomycetes</taxon>
        <taxon>Hypocreomycetidae</taxon>
        <taxon>Hypocreales</taxon>
        <taxon>Cordycipitaceae</taxon>
        <taxon>Beauveria</taxon>
    </lineage>
</organism>
<protein>
    <submittedName>
        <fullName evidence="1">Uncharacterized protein</fullName>
    </submittedName>
</protein>
<name>A0A2N6NS97_BEABA</name>
<evidence type="ECO:0000313" key="1">
    <source>
        <dbReference type="EMBL" id="PMB70150.1"/>
    </source>
</evidence>
<comment type="caution">
    <text evidence="1">The sequence shown here is derived from an EMBL/GenBank/DDBJ whole genome shotgun (WGS) entry which is preliminary data.</text>
</comment>
<sequence>MQFELLCVVSETIPRLGDPITKVTIRQCVESIINPSLVLDSRCLQSLKYKAGPYPPLDEEDGQAIESLDLPFLLRLSHLLRAPDEHREEIRNSYARLKVEWPFTRRRYRYMSGICKISGIDRSCLALAEAQLGTAHTVILGAALVLNACLLAMDPTNANLERDALEMGSEAIEVSRKLLMGLPKGVWLAPVALFASWIATDDPDITCSFFSIIKECHQYWAEPAYMELAKTLKKRILQLRVNAVMEQGPRGFRDFGLCIACGAGNQGQDAHHSLSLGIDSHGETMTGQLTPLSDVHHWGPII</sequence>
<accession>A0A2N6NS97</accession>
<proteinExistence type="predicted"/>